<dbReference type="Proteomes" id="UP000657918">
    <property type="component" value="Unassembled WGS sequence"/>
</dbReference>
<protein>
    <submittedName>
        <fullName evidence="1">Uncharacterized protein</fullName>
    </submittedName>
</protein>
<name>A0A835MJ57_9ROSI</name>
<evidence type="ECO:0000313" key="2">
    <source>
        <dbReference type="Proteomes" id="UP000657918"/>
    </source>
</evidence>
<accession>A0A835MJ57</accession>
<sequence length="287" mass="31653">MMKSPSDSLQDVALDISDIRCKRKSGNFTGLLVGGEGGGDDDPALAATFFFCTFWDMSTLTRSTISSWQSSKNPFISITNPPASHLPKFSTSCRVSVTRAVREEHALMKLSNSIAAALLTSENSAIMSLNAGSPSNRAVRLKPCALPLDVPAFILLPALRMASRSFKKRPRVPDFAKLARLLSHDQFHKMMAPRGKPPEEVPGVEASAFPCRDQGRLLHNLQISSLNLQVKNQMREKSLSSSRSFAYSKNEKGKRRLTIQGNLRKRKGKETCSGFCSLAKEKTMFKE</sequence>
<reference evidence="1 2" key="1">
    <citation type="submission" date="2020-10" db="EMBL/GenBank/DDBJ databases">
        <title>Plant Genome Project.</title>
        <authorList>
            <person name="Zhang R.-G."/>
        </authorList>
    </citation>
    <scope>NUCLEOTIDE SEQUENCE [LARGE SCALE GENOMIC DNA]</scope>
    <source>
        <strain evidence="1">FAFU-HL-1</strain>
        <tissue evidence="1">Leaf</tissue>
    </source>
</reference>
<comment type="caution">
    <text evidence="1">The sequence shown here is derived from an EMBL/GenBank/DDBJ whole genome shotgun (WGS) entry which is preliminary data.</text>
</comment>
<organism evidence="1 2">
    <name type="scientific">Salix dunnii</name>
    <dbReference type="NCBI Taxonomy" id="1413687"/>
    <lineage>
        <taxon>Eukaryota</taxon>
        <taxon>Viridiplantae</taxon>
        <taxon>Streptophyta</taxon>
        <taxon>Embryophyta</taxon>
        <taxon>Tracheophyta</taxon>
        <taxon>Spermatophyta</taxon>
        <taxon>Magnoliopsida</taxon>
        <taxon>eudicotyledons</taxon>
        <taxon>Gunneridae</taxon>
        <taxon>Pentapetalae</taxon>
        <taxon>rosids</taxon>
        <taxon>fabids</taxon>
        <taxon>Malpighiales</taxon>
        <taxon>Salicaceae</taxon>
        <taxon>Saliceae</taxon>
        <taxon>Salix</taxon>
    </lineage>
</organism>
<proteinExistence type="predicted"/>
<evidence type="ECO:0000313" key="1">
    <source>
        <dbReference type="EMBL" id="KAF9667805.1"/>
    </source>
</evidence>
<dbReference type="AlphaFoldDB" id="A0A835MJ57"/>
<gene>
    <name evidence="1" type="ORF">SADUNF_Sadunf15G0061600</name>
</gene>
<keyword evidence="2" id="KW-1185">Reference proteome</keyword>
<dbReference type="EMBL" id="JADGMS010000015">
    <property type="protein sequence ID" value="KAF9667805.1"/>
    <property type="molecule type" value="Genomic_DNA"/>
</dbReference>
<dbReference type="OrthoDB" id="2010182at2759"/>